<keyword evidence="8" id="KW-1185">Reference proteome</keyword>
<dbReference type="Gene3D" id="3.40.395.10">
    <property type="entry name" value="Adenoviral Proteinase, Chain A"/>
    <property type="match status" value="1"/>
</dbReference>
<dbReference type="GO" id="GO:0008234">
    <property type="term" value="F:cysteine-type peptidase activity"/>
    <property type="evidence" value="ECO:0007669"/>
    <property type="project" value="UniProtKB-KW"/>
</dbReference>
<keyword evidence="4" id="KW-0788">Thiol protease</keyword>
<feature type="region of interest" description="Disordered" evidence="5">
    <location>
        <begin position="195"/>
        <end position="236"/>
    </location>
</feature>
<dbReference type="STRING" id="1169540.A0A0G4EBQ5"/>
<dbReference type="VEuPathDB" id="CryptoDB:Vbra_3669"/>
<keyword evidence="3" id="KW-0378">Hydrolase</keyword>
<dbReference type="InterPro" id="IPR003653">
    <property type="entry name" value="Peptidase_C48_C"/>
</dbReference>
<evidence type="ECO:0000256" key="3">
    <source>
        <dbReference type="ARBA" id="ARBA00022801"/>
    </source>
</evidence>
<evidence type="ECO:0000313" key="7">
    <source>
        <dbReference type="EMBL" id="CEL93408.1"/>
    </source>
</evidence>
<dbReference type="OMA" id="GFYFEYL"/>
<dbReference type="GO" id="GO:0000338">
    <property type="term" value="P:protein deneddylation"/>
    <property type="evidence" value="ECO:0007669"/>
    <property type="project" value="TreeGrafter"/>
</dbReference>
<dbReference type="PANTHER" id="PTHR46468">
    <property type="entry name" value="SENTRIN-SPECIFIC PROTEASE 8"/>
    <property type="match status" value="1"/>
</dbReference>
<dbReference type="GO" id="GO:0019784">
    <property type="term" value="F:deNEDDylase activity"/>
    <property type="evidence" value="ECO:0007669"/>
    <property type="project" value="InterPro"/>
</dbReference>
<protein>
    <recommendedName>
        <fullName evidence="6">Ubiquitin-like protease family profile domain-containing protein</fullName>
    </recommendedName>
</protein>
<dbReference type="EMBL" id="CDMY01000164">
    <property type="protein sequence ID" value="CEL93408.1"/>
    <property type="molecule type" value="Genomic_DNA"/>
</dbReference>
<reference evidence="7 8" key="1">
    <citation type="submission" date="2014-11" db="EMBL/GenBank/DDBJ databases">
        <authorList>
            <person name="Zhu J."/>
            <person name="Qi W."/>
            <person name="Song R."/>
        </authorList>
    </citation>
    <scope>NUCLEOTIDE SEQUENCE [LARGE SCALE GENOMIC DNA]</scope>
</reference>
<proteinExistence type="inferred from homology"/>
<dbReference type="SUPFAM" id="SSF54001">
    <property type="entry name" value="Cysteine proteinases"/>
    <property type="match status" value="1"/>
</dbReference>
<comment type="similarity">
    <text evidence="1">Belongs to the peptidase C48 family.</text>
</comment>
<dbReference type="Pfam" id="PF02902">
    <property type="entry name" value="Peptidase_C48"/>
    <property type="match status" value="1"/>
</dbReference>
<dbReference type="InParanoid" id="A0A0G4EBQ5"/>
<dbReference type="AlphaFoldDB" id="A0A0G4EBQ5"/>
<dbReference type="PANTHER" id="PTHR46468:SF1">
    <property type="entry name" value="SENTRIN-SPECIFIC PROTEASE 8"/>
    <property type="match status" value="1"/>
</dbReference>
<dbReference type="Proteomes" id="UP000041254">
    <property type="component" value="Unassembled WGS sequence"/>
</dbReference>
<dbReference type="OrthoDB" id="5065855at2759"/>
<gene>
    <name evidence="7" type="ORF">Vbra_3669</name>
</gene>
<accession>A0A0G4EBQ5</accession>
<feature type="domain" description="Ubiquitin-like protease family profile" evidence="6">
    <location>
        <begin position="17"/>
        <end position="189"/>
    </location>
</feature>
<evidence type="ECO:0000256" key="2">
    <source>
        <dbReference type="ARBA" id="ARBA00022670"/>
    </source>
</evidence>
<dbReference type="InterPro" id="IPR044613">
    <property type="entry name" value="Nep1/2-like"/>
</dbReference>
<organism evidence="7 8">
    <name type="scientific">Vitrella brassicaformis (strain CCMP3155)</name>
    <dbReference type="NCBI Taxonomy" id="1169540"/>
    <lineage>
        <taxon>Eukaryota</taxon>
        <taxon>Sar</taxon>
        <taxon>Alveolata</taxon>
        <taxon>Colpodellida</taxon>
        <taxon>Vitrellaceae</taxon>
        <taxon>Vitrella</taxon>
    </lineage>
</organism>
<dbReference type="GO" id="GO:0006508">
    <property type="term" value="P:proteolysis"/>
    <property type="evidence" value="ECO:0007669"/>
    <property type="project" value="UniProtKB-KW"/>
</dbReference>
<evidence type="ECO:0000256" key="5">
    <source>
        <dbReference type="SAM" id="MobiDB-lite"/>
    </source>
</evidence>
<dbReference type="InterPro" id="IPR038765">
    <property type="entry name" value="Papain-like_cys_pep_sf"/>
</dbReference>
<evidence type="ECO:0000259" key="6">
    <source>
        <dbReference type="PROSITE" id="PS50600"/>
    </source>
</evidence>
<name>A0A0G4EBQ5_VITBC</name>
<evidence type="ECO:0000256" key="4">
    <source>
        <dbReference type="ARBA" id="ARBA00022807"/>
    </source>
</evidence>
<dbReference type="PROSITE" id="PS50600">
    <property type="entry name" value="ULP_PROTEASE"/>
    <property type="match status" value="1"/>
</dbReference>
<keyword evidence="2" id="KW-0645">Protease</keyword>
<evidence type="ECO:0000256" key="1">
    <source>
        <dbReference type="ARBA" id="ARBA00005234"/>
    </source>
</evidence>
<sequence>MDISGDPVLPRVTLHNARLYDQDIRLLQEGNLLNDSCIGFALEYLSTIGDFKDQSDVLFMDPATSFWVNIEDDLDDLKEGLEALSLSSRRLLLVPLNDNEDRQVANAGSHWSLLVIHNPSDGPMSFDYYDSMGSGILPVATKIARKLSSLLRPQDDPNSAKATVTVQKAAQQTNATDCGVYVLLFAEHIARKHLGQQATQPADITPKHVSSKRKELQLRVQEMAAATSEERDRKKD</sequence>
<evidence type="ECO:0000313" key="8">
    <source>
        <dbReference type="Proteomes" id="UP000041254"/>
    </source>
</evidence>